<sequence length="161" mass="19007">MKYLPWSKVSDWYCKTCGKCCKIFKVPLSFIEVNLLSKKFGFYCIEATTGSFYLKRINGKCIFQFNNLCSIHPFKPMACKLWPFSINEVPKYGEKNNAYFEYKGEVFYVYLNSYCDGIIPGKPSFRLVNKIIPELIELTRKPSKLYSNWEKLSFRIFSFHN</sequence>
<evidence type="ECO:0000313" key="3">
    <source>
        <dbReference type="Proteomes" id="UP000316080"/>
    </source>
</evidence>
<organism evidence="1 3">
    <name type="scientific">Thermoproteota archaeon</name>
    <dbReference type="NCBI Taxonomy" id="2056631"/>
    <lineage>
        <taxon>Archaea</taxon>
        <taxon>Thermoproteota</taxon>
    </lineage>
</organism>
<reference evidence="1 3" key="2">
    <citation type="journal article" date="2019" name="Nat. Microbiol.">
        <title>Wide diversity of methane and short-chain alkane metabolisms in uncultured archaea.</title>
        <authorList>
            <person name="Borrel G."/>
            <person name="Adam P.S."/>
            <person name="McKay L.J."/>
            <person name="Chen L.X."/>
            <person name="Sierra-Garcia I.N."/>
            <person name="Sieber C.M."/>
            <person name="Letourneur Q."/>
            <person name="Ghozlane A."/>
            <person name="Andersen G.L."/>
            <person name="Li W.J."/>
            <person name="Hallam S.J."/>
            <person name="Muyzer G."/>
            <person name="de Oliveira V.M."/>
            <person name="Inskeep W.P."/>
            <person name="Banfield J.F."/>
            <person name="Gribaldo S."/>
        </authorList>
    </citation>
    <scope>NUCLEOTIDE SEQUENCE [LARGE SCALE GENOMIC DNA]</scope>
    <source>
        <strain evidence="1">Verst-YHS</strain>
    </source>
</reference>
<proteinExistence type="predicted"/>
<reference evidence="2 4" key="1">
    <citation type="journal article" date="2019" name="Nat. Microbiol.">
        <title>Expanding anaerobic alkane metabolism in the domain of Archaea.</title>
        <authorList>
            <person name="Wang Y."/>
            <person name="Wegener G."/>
            <person name="Hou J."/>
            <person name="Wang F."/>
            <person name="Xiao X."/>
        </authorList>
    </citation>
    <scope>NUCLEOTIDE SEQUENCE [LARGE SCALE GENOMIC DNA]</scope>
    <source>
        <strain evidence="2">WYZ-LMO11</strain>
    </source>
</reference>
<dbReference type="EMBL" id="QNVI01000061">
    <property type="protein sequence ID" value="TDA37945.1"/>
    <property type="molecule type" value="Genomic_DNA"/>
</dbReference>
<dbReference type="Proteomes" id="UP000316080">
    <property type="component" value="Unassembled WGS sequence"/>
</dbReference>
<dbReference type="Pfam" id="PF03692">
    <property type="entry name" value="CxxCxxCC"/>
    <property type="match status" value="1"/>
</dbReference>
<evidence type="ECO:0000313" key="1">
    <source>
        <dbReference type="EMBL" id="RZN57837.1"/>
    </source>
</evidence>
<protein>
    <submittedName>
        <fullName evidence="1">YkgJ family cysteine cluster protein</fullName>
    </submittedName>
</protein>
<accession>A0A520KGY7</accession>
<comment type="caution">
    <text evidence="1">The sequence shown here is derived from an EMBL/GenBank/DDBJ whole genome shotgun (WGS) entry which is preliminary data.</text>
</comment>
<evidence type="ECO:0000313" key="4">
    <source>
        <dbReference type="Proteomes" id="UP000317265"/>
    </source>
</evidence>
<gene>
    <name evidence="2" type="ORF">DSO09_05410</name>
    <name evidence="1" type="ORF">EF809_00045</name>
</gene>
<dbReference type="Proteomes" id="UP000317265">
    <property type="component" value="Unassembled WGS sequence"/>
</dbReference>
<dbReference type="InterPro" id="IPR005358">
    <property type="entry name" value="Puta_zinc/iron-chelating_dom"/>
</dbReference>
<dbReference type="EMBL" id="RXIH01000001">
    <property type="protein sequence ID" value="RZN57837.1"/>
    <property type="molecule type" value="Genomic_DNA"/>
</dbReference>
<evidence type="ECO:0000313" key="2">
    <source>
        <dbReference type="EMBL" id="TDA37945.1"/>
    </source>
</evidence>
<name>A0A520KGY7_9CREN</name>
<dbReference type="AlphaFoldDB" id="A0A520KGY7"/>